<dbReference type="OrthoDB" id="9895737at2"/>
<sequence length="230" mass="23073">MSGVYGYPQFDPPGPQVPRLVATALLAVAAALALGGSFAAFHVYHYESDYTAPTTSTTTGWGITVEPAPEEPPTSSGSLHGVPLTVAAVLALAAAVVLFLSSRRDPGTGRSFGVGVGGLLVGVVAVIWMDLLTSLRDVRAAVAQAGPDSGFRATAGVGAGGYLILLAGLLALAAAVLLLVSRRPASAPRGGPFPMGGPGPQPPWPPQAPPWTPPGPGAPPPWGPPPPHHG</sequence>
<keyword evidence="2" id="KW-0812">Transmembrane</keyword>
<gene>
    <name evidence="3" type="ORF">FB558_8098</name>
</gene>
<feature type="compositionally biased region" description="Pro residues" evidence="1">
    <location>
        <begin position="195"/>
        <end position="230"/>
    </location>
</feature>
<comment type="caution">
    <text evidence="3">The sequence shown here is derived from an EMBL/GenBank/DDBJ whole genome shotgun (WGS) entry which is preliminary data.</text>
</comment>
<evidence type="ECO:0000256" key="1">
    <source>
        <dbReference type="SAM" id="MobiDB-lite"/>
    </source>
</evidence>
<keyword evidence="4" id="KW-1185">Reference proteome</keyword>
<reference evidence="3 4" key="1">
    <citation type="submission" date="2019-06" db="EMBL/GenBank/DDBJ databases">
        <title>Sequencing the genomes of 1000 actinobacteria strains.</title>
        <authorList>
            <person name="Klenk H.-P."/>
        </authorList>
    </citation>
    <scope>NUCLEOTIDE SEQUENCE [LARGE SCALE GENOMIC DNA]</scope>
    <source>
        <strain evidence="3 4">DSM 45301</strain>
    </source>
</reference>
<keyword evidence="2" id="KW-1133">Transmembrane helix</keyword>
<protein>
    <submittedName>
        <fullName evidence="3">Uncharacterized protein</fullName>
    </submittedName>
</protein>
<feature type="region of interest" description="Disordered" evidence="1">
    <location>
        <begin position="189"/>
        <end position="230"/>
    </location>
</feature>
<proteinExistence type="predicted"/>
<evidence type="ECO:0000313" key="4">
    <source>
        <dbReference type="Proteomes" id="UP000315677"/>
    </source>
</evidence>
<dbReference type="EMBL" id="VFPA01000007">
    <property type="protein sequence ID" value="TQM02232.1"/>
    <property type="molecule type" value="Genomic_DNA"/>
</dbReference>
<feature type="transmembrane region" description="Helical" evidence="2">
    <location>
        <begin position="81"/>
        <end position="100"/>
    </location>
</feature>
<evidence type="ECO:0000313" key="3">
    <source>
        <dbReference type="EMBL" id="TQM02232.1"/>
    </source>
</evidence>
<keyword evidence="2" id="KW-0472">Membrane</keyword>
<evidence type="ECO:0000256" key="2">
    <source>
        <dbReference type="SAM" id="Phobius"/>
    </source>
</evidence>
<dbReference type="AlphaFoldDB" id="A0A543CYQ5"/>
<feature type="transmembrane region" description="Helical" evidence="2">
    <location>
        <begin position="159"/>
        <end position="180"/>
    </location>
</feature>
<organism evidence="3 4">
    <name type="scientific">Pseudonocardia kunmingensis</name>
    <dbReference type="NCBI Taxonomy" id="630975"/>
    <lineage>
        <taxon>Bacteria</taxon>
        <taxon>Bacillati</taxon>
        <taxon>Actinomycetota</taxon>
        <taxon>Actinomycetes</taxon>
        <taxon>Pseudonocardiales</taxon>
        <taxon>Pseudonocardiaceae</taxon>
        <taxon>Pseudonocardia</taxon>
    </lineage>
</organism>
<accession>A0A543CYQ5</accession>
<dbReference type="Proteomes" id="UP000315677">
    <property type="component" value="Unassembled WGS sequence"/>
</dbReference>
<feature type="transmembrane region" description="Helical" evidence="2">
    <location>
        <begin position="112"/>
        <end position="129"/>
    </location>
</feature>
<feature type="transmembrane region" description="Helical" evidence="2">
    <location>
        <begin position="20"/>
        <end position="44"/>
    </location>
</feature>
<dbReference type="RefSeq" id="WP_142063974.1">
    <property type="nucleotide sequence ID" value="NZ_VFPA01000007.1"/>
</dbReference>
<name>A0A543CYQ5_9PSEU</name>